<evidence type="ECO:0000256" key="3">
    <source>
        <dbReference type="ARBA" id="ARBA00022676"/>
    </source>
</evidence>
<evidence type="ECO:0000256" key="6">
    <source>
        <dbReference type="ARBA" id="ARBA00023268"/>
    </source>
</evidence>
<dbReference type="SUPFAM" id="SSF49879">
    <property type="entry name" value="SMAD/FHA domain"/>
    <property type="match status" value="1"/>
</dbReference>
<keyword evidence="6" id="KW-0511">Multifunctional enzyme</keyword>
<accession>A0A1L9QV03</accession>
<dbReference type="AlphaFoldDB" id="A0A1L9QV03"/>
<dbReference type="Pfam" id="PF00498">
    <property type="entry name" value="FHA"/>
    <property type="match status" value="1"/>
</dbReference>
<evidence type="ECO:0000256" key="8">
    <source>
        <dbReference type="ARBA" id="ARBA00049902"/>
    </source>
</evidence>
<dbReference type="SMART" id="SM00240">
    <property type="entry name" value="FHA"/>
    <property type="match status" value="1"/>
</dbReference>
<reference evidence="10" key="1">
    <citation type="submission" date="2016-10" db="EMBL/GenBank/DDBJ databases">
        <title>CRISPR-Cas defence system in Roseofilum reptotaenium: evidence of a bacteriophage-cyanobacterium arms race in the coral black band disease.</title>
        <authorList>
            <person name="Buerger P."/>
            <person name="Wood-Charlson E.M."/>
            <person name="Weynberg K.D."/>
            <person name="Willis B."/>
            <person name="Van Oppen M.J."/>
        </authorList>
    </citation>
    <scope>NUCLEOTIDE SEQUENCE [LARGE SCALE GENOMIC DNA]</scope>
    <source>
        <strain evidence="10">AO1-A</strain>
    </source>
</reference>
<comment type="catalytic activity">
    <reaction evidence="8">
        <text>[GlcNAc-(1-&gt;4)-Mur2Ac(oyl-L-Ala-gamma-D-Glu-L-Lys-D-Ala-D-Ala)](n)-di-trans,octa-cis-undecaprenyl diphosphate + beta-D-GlcNAc-(1-&gt;4)-Mur2Ac(oyl-L-Ala-gamma-D-Glu-L-Lys-D-Ala-D-Ala)-di-trans,octa-cis-undecaprenyl diphosphate = [GlcNAc-(1-&gt;4)-Mur2Ac(oyl-L-Ala-gamma-D-Glu-L-Lys-D-Ala-D-Ala)](n+1)-di-trans,octa-cis-undecaprenyl diphosphate + di-trans,octa-cis-undecaprenyl diphosphate + H(+)</text>
        <dbReference type="Rhea" id="RHEA:23708"/>
        <dbReference type="Rhea" id="RHEA-COMP:9602"/>
        <dbReference type="Rhea" id="RHEA-COMP:9603"/>
        <dbReference type="ChEBI" id="CHEBI:15378"/>
        <dbReference type="ChEBI" id="CHEBI:58405"/>
        <dbReference type="ChEBI" id="CHEBI:60033"/>
        <dbReference type="ChEBI" id="CHEBI:78435"/>
        <dbReference type="EC" id="2.4.99.28"/>
    </reaction>
</comment>
<evidence type="ECO:0000259" key="9">
    <source>
        <dbReference type="PROSITE" id="PS50006"/>
    </source>
</evidence>
<dbReference type="CDD" id="cd00060">
    <property type="entry name" value="FHA"/>
    <property type="match status" value="1"/>
</dbReference>
<evidence type="ECO:0000256" key="7">
    <source>
        <dbReference type="ARBA" id="ARBA00034000"/>
    </source>
</evidence>
<dbReference type="Gene3D" id="2.60.200.20">
    <property type="match status" value="1"/>
</dbReference>
<dbReference type="EMBL" id="MLAW01000007">
    <property type="protein sequence ID" value="OJJ26484.1"/>
    <property type="molecule type" value="Genomic_DNA"/>
</dbReference>
<dbReference type="GO" id="GO:0008955">
    <property type="term" value="F:peptidoglycan glycosyltransferase activity"/>
    <property type="evidence" value="ECO:0007669"/>
    <property type="project" value="UniProtKB-EC"/>
</dbReference>
<dbReference type="STRING" id="1925591.BI308_06460"/>
<evidence type="ECO:0000313" key="11">
    <source>
        <dbReference type="Proteomes" id="UP000183940"/>
    </source>
</evidence>
<evidence type="ECO:0000256" key="1">
    <source>
        <dbReference type="ARBA" id="ARBA00022645"/>
    </source>
</evidence>
<dbReference type="InterPro" id="IPR000253">
    <property type="entry name" value="FHA_dom"/>
</dbReference>
<dbReference type="Gene3D" id="1.10.3810.10">
    <property type="entry name" value="Biosynthetic peptidoglycan transglycosylase-like"/>
    <property type="match status" value="1"/>
</dbReference>
<dbReference type="InterPro" id="IPR036950">
    <property type="entry name" value="PBP_transglycosylase"/>
</dbReference>
<name>A0A1L9QV03_9CYAN</name>
<dbReference type="Proteomes" id="UP000183940">
    <property type="component" value="Unassembled WGS sequence"/>
</dbReference>
<dbReference type="PANTHER" id="PTHR32282">
    <property type="entry name" value="BINDING PROTEIN TRANSPEPTIDASE, PUTATIVE-RELATED"/>
    <property type="match status" value="1"/>
</dbReference>
<dbReference type="SUPFAM" id="SSF53955">
    <property type="entry name" value="Lysozyme-like"/>
    <property type="match status" value="1"/>
</dbReference>
<dbReference type="InterPro" id="IPR001264">
    <property type="entry name" value="Glyco_trans_51"/>
</dbReference>
<dbReference type="GO" id="GO:0009002">
    <property type="term" value="F:serine-type D-Ala-D-Ala carboxypeptidase activity"/>
    <property type="evidence" value="ECO:0007669"/>
    <property type="project" value="UniProtKB-EC"/>
</dbReference>
<dbReference type="GO" id="GO:0030288">
    <property type="term" value="C:outer membrane-bounded periplasmic space"/>
    <property type="evidence" value="ECO:0007669"/>
    <property type="project" value="TreeGrafter"/>
</dbReference>
<comment type="catalytic activity">
    <reaction evidence="7">
        <text>Preferential cleavage: (Ac)2-L-Lys-D-Ala-|-D-Ala. Also transpeptidation of peptidyl-alanyl moieties that are N-acyl substituents of D-alanine.</text>
        <dbReference type="EC" id="3.4.16.4"/>
    </reaction>
</comment>
<keyword evidence="2" id="KW-0645">Protease</keyword>
<dbReference type="InterPro" id="IPR012338">
    <property type="entry name" value="Beta-lactam/transpept-like"/>
</dbReference>
<dbReference type="Pfam" id="PF00905">
    <property type="entry name" value="Transpeptidase"/>
    <property type="match status" value="1"/>
</dbReference>
<dbReference type="InterPro" id="IPR050396">
    <property type="entry name" value="Glycosyltr_51/Transpeptidase"/>
</dbReference>
<keyword evidence="5" id="KW-0378">Hydrolase</keyword>
<proteinExistence type="predicted"/>
<dbReference type="Pfam" id="PF00912">
    <property type="entry name" value="Transgly"/>
    <property type="match status" value="1"/>
</dbReference>
<dbReference type="InterPro" id="IPR023346">
    <property type="entry name" value="Lysozyme-like_dom_sf"/>
</dbReference>
<dbReference type="Gene3D" id="3.40.710.10">
    <property type="entry name" value="DD-peptidase/beta-lactamase superfamily"/>
    <property type="match status" value="1"/>
</dbReference>
<gene>
    <name evidence="10" type="ORF">BI308_06460</name>
</gene>
<dbReference type="InterPro" id="IPR001460">
    <property type="entry name" value="PCN-bd_Tpept"/>
</dbReference>
<protein>
    <submittedName>
        <fullName evidence="10">Penicillin-binding protein</fullName>
    </submittedName>
</protein>
<keyword evidence="1" id="KW-0121">Carboxypeptidase</keyword>
<sequence>MSSQPPGPPNNLLGTLTQVAQTIQAKVQLAQLALKPKARVAKLMVEETEGEAPEEYPLLGDRILIGRSSKSCDIVIRNPVVSQIHCSLIRDSKQGFTIKDEGATNGIYRGRRKVPEMRLYHGALLTLGPPELQASVTLRYTNPPPWPIQVLRYSAYGLGGLTALLTLAILMEWQKVNISPLPRNIQGPVIVYARDNETPLVPPTNQAHLELPRLSEFSPHLAKALIASEDSRFYWHFGVDPIGTLRAIRANLRGGGIQQGGSTITQQLARSLFREYVGTSDTAGRKLREAIVALKLETFYSKDTLLLTYLNRIFIGGANYGFEDAAQYYLGKSARDLTLSEAATLVGMLPAPNSFNPIRDYQAAIRQRDGVLYRMEKLGMISVEEANRARRSRIQVNPKALEQFNRSIAPYFHDYVFMELEELLGTGLAREGNFIIETGLDPQMQEIAEQNLEQAIATTGENFNFDQGALVTLDSQTGEILALSGGKNYRESQFNRAVQAYRQPGSTFKVFAYAAALEEGISPWKTYSCAPFTWQGQSYRGCERSGGEIDMAVSMAQSENSVALRIAQDAGLNDVVRMARMLGINADLKAVPGLILGQSEVTPLEMTGAFAVFGNSGVYHRPHAIRRILDSSDCAVPNQMDTCRVIYDYAQDPKENYSVLSPEVAKTMTALLQGVVSQGTGGNAYLGWGEAGKTGTTNNGVDLWFVGYIPSRSWVTGIWLGNDDNTPTYGSSAQAAQVWGDYMGDLMD</sequence>
<keyword evidence="3" id="KW-0328">Glycosyltransferase</keyword>
<dbReference type="SUPFAM" id="SSF56601">
    <property type="entry name" value="beta-lactamase/transpeptidase-like"/>
    <property type="match status" value="1"/>
</dbReference>
<dbReference type="PROSITE" id="PS50006">
    <property type="entry name" value="FHA_DOMAIN"/>
    <property type="match status" value="1"/>
</dbReference>
<evidence type="ECO:0000256" key="2">
    <source>
        <dbReference type="ARBA" id="ARBA00022670"/>
    </source>
</evidence>
<dbReference type="GO" id="GO:0009252">
    <property type="term" value="P:peptidoglycan biosynthetic process"/>
    <property type="evidence" value="ECO:0007669"/>
    <property type="project" value="TreeGrafter"/>
</dbReference>
<keyword evidence="11" id="KW-1185">Reference proteome</keyword>
<comment type="caution">
    <text evidence="10">The sequence shown here is derived from an EMBL/GenBank/DDBJ whole genome shotgun (WGS) entry which is preliminary data.</text>
</comment>
<keyword evidence="4" id="KW-0808">Transferase</keyword>
<organism evidence="10 11">
    <name type="scientific">Roseofilum reptotaenium AO1-A</name>
    <dbReference type="NCBI Taxonomy" id="1925591"/>
    <lineage>
        <taxon>Bacteria</taxon>
        <taxon>Bacillati</taxon>
        <taxon>Cyanobacteriota</taxon>
        <taxon>Cyanophyceae</taxon>
        <taxon>Desertifilales</taxon>
        <taxon>Desertifilaceae</taxon>
        <taxon>Roseofilum</taxon>
    </lineage>
</organism>
<dbReference type="InterPro" id="IPR008984">
    <property type="entry name" value="SMAD_FHA_dom_sf"/>
</dbReference>
<dbReference type="GO" id="GO:0008658">
    <property type="term" value="F:penicillin binding"/>
    <property type="evidence" value="ECO:0007669"/>
    <property type="project" value="InterPro"/>
</dbReference>
<evidence type="ECO:0000256" key="5">
    <source>
        <dbReference type="ARBA" id="ARBA00022801"/>
    </source>
</evidence>
<feature type="domain" description="FHA" evidence="9">
    <location>
        <begin position="63"/>
        <end position="114"/>
    </location>
</feature>
<dbReference type="PANTHER" id="PTHR32282:SF31">
    <property type="entry name" value="PEPTIDOGLYCAN GLYCOSYLTRANSFERASE"/>
    <property type="match status" value="1"/>
</dbReference>
<dbReference type="GO" id="GO:0006508">
    <property type="term" value="P:proteolysis"/>
    <property type="evidence" value="ECO:0007669"/>
    <property type="project" value="UniProtKB-KW"/>
</dbReference>
<evidence type="ECO:0000256" key="4">
    <source>
        <dbReference type="ARBA" id="ARBA00022679"/>
    </source>
</evidence>
<evidence type="ECO:0000313" key="10">
    <source>
        <dbReference type="EMBL" id="OJJ26484.1"/>
    </source>
</evidence>